<dbReference type="RefSeq" id="WP_231404065.1">
    <property type="nucleotide sequence ID" value="NZ_BAABES010000018.1"/>
</dbReference>
<evidence type="ECO:0000313" key="2">
    <source>
        <dbReference type="EMBL" id="MBG6093023.1"/>
    </source>
</evidence>
<organism evidence="2 3">
    <name type="scientific">Actinomadura viridis</name>
    <dbReference type="NCBI Taxonomy" id="58110"/>
    <lineage>
        <taxon>Bacteria</taxon>
        <taxon>Bacillati</taxon>
        <taxon>Actinomycetota</taxon>
        <taxon>Actinomycetes</taxon>
        <taxon>Streptosporangiales</taxon>
        <taxon>Thermomonosporaceae</taxon>
        <taxon>Actinomadura</taxon>
    </lineage>
</organism>
<accession>A0A931DUN7</accession>
<name>A0A931DUN7_9ACTN</name>
<dbReference type="AlphaFoldDB" id="A0A931DUN7"/>
<comment type="caution">
    <text evidence="2">The sequence shown here is derived from an EMBL/GenBank/DDBJ whole genome shotgun (WGS) entry which is preliminary data.</text>
</comment>
<sequence>MISPRPSTRAFSRACALTAQAGRALARWSPRRWAVAAVAAAATALVVGVPTDVVPNPLFGRSIPVQWWNHPILVLTAVLAGLVIATYTGPGAPSRPGGPAASDRWAACCHCSPSAARCATRSCWSSSGPPAP</sequence>
<protein>
    <submittedName>
        <fullName evidence="2">Uncharacterized protein</fullName>
    </submittedName>
</protein>
<keyword evidence="1" id="KW-1133">Transmembrane helix</keyword>
<keyword evidence="1" id="KW-0472">Membrane</keyword>
<dbReference type="Proteomes" id="UP000614047">
    <property type="component" value="Unassembled WGS sequence"/>
</dbReference>
<feature type="transmembrane region" description="Helical" evidence="1">
    <location>
        <begin position="71"/>
        <end position="89"/>
    </location>
</feature>
<dbReference type="EMBL" id="JADOUA010000001">
    <property type="protein sequence ID" value="MBG6093023.1"/>
    <property type="molecule type" value="Genomic_DNA"/>
</dbReference>
<reference evidence="2" key="1">
    <citation type="submission" date="2020-11" db="EMBL/GenBank/DDBJ databases">
        <title>Sequencing the genomes of 1000 actinobacteria strains.</title>
        <authorList>
            <person name="Klenk H.-P."/>
        </authorList>
    </citation>
    <scope>NUCLEOTIDE SEQUENCE</scope>
    <source>
        <strain evidence="2">DSM 43175</strain>
    </source>
</reference>
<feature type="transmembrane region" description="Helical" evidence="1">
    <location>
        <begin position="33"/>
        <end position="51"/>
    </location>
</feature>
<proteinExistence type="predicted"/>
<keyword evidence="3" id="KW-1185">Reference proteome</keyword>
<evidence type="ECO:0000256" key="1">
    <source>
        <dbReference type="SAM" id="Phobius"/>
    </source>
</evidence>
<gene>
    <name evidence="2" type="ORF">IW256_007136</name>
</gene>
<evidence type="ECO:0000313" key="3">
    <source>
        <dbReference type="Proteomes" id="UP000614047"/>
    </source>
</evidence>
<keyword evidence="1" id="KW-0812">Transmembrane</keyword>